<accession>A0A0G1PKX7</accession>
<evidence type="ECO:0000256" key="1">
    <source>
        <dbReference type="SAM" id="Coils"/>
    </source>
</evidence>
<evidence type="ECO:0000313" key="2">
    <source>
        <dbReference type="EMBL" id="KKU33386.1"/>
    </source>
</evidence>
<name>A0A0G1PKX7_9BACT</name>
<comment type="caution">
    <text evidence="2">The sequence shown here is derived from an EMBL/GenBank/DDBJ whole genome shotgun (WGS) entry which is preliminary data.</text>
</comment>
<sequence>MTAKAPSISIKGVLESMVSVLPTATQQNKLPLLERSLEDLNTGEFFAFEAVEGKIEELEAKLKAEKVRLQMASLGYPQLDYSFLTWQKKESKMPAFMVLTLDSNEFSIIVEPNTSRAMDIENDVIWSIEPDLPEAVQWQYENSILAIARLSNRDYDDEEISVTAQFQGVMPSEVRTEVRRVLEAEIFDDIFVICEAPKWVVNKTGRTSLRDPLVVGWDEETDQMFLIASFDPTTLEKYVQDQFAL</sequence>
<dbReference type="Proteomes" id="UP000034794">
    <property type="component" value="Unassembled WGS sequence"/>
</dbReference>
<keyword evidence="1" id="KW-0175">Coiled coil</keyword>
<protein>
    <submittedName>
        <fullName evidence="2">Uncharacterized protein</fullName>
    </submittedName>
</protein>
<organism evidence="2 3">
    <name type="scientific">Candidatus Collierbacteria bacterium GW2011_GWA2_46_26</name>
    <dbReference type="NCBI Taxonomy" id="1618381"/>
    <lineage>
        <taxon>Bacteria</taxon>
        <taxon>Candidatus Collieribacteriota</taxon>
    </lineage>
</organism>
<feature type="coiled-coil region" evidence="1">
    <location>
        <begin position="48"/>
        <end position="75"/>
    </location>
</feature>
<proteinExistence type="predicted"/>
<evidence type="ECO:0000313" key="3">
    <source>
        <dbReference type="Proteomes" id="UP000034794"/>
    </source>
</evidence>
<reference evidence="2 3" key="1">
    <citation type="journal article" date="2015" name="Nature">
        <title>rRNA introns, odd ribosomes, and small enigmatic genomes across a large radiation of phyla.</title>
        <authorList>
            <person name="Brown C.T."/>
            <person name="Hug L.A."/>
            <person name="Thomas B.C."/>
            <person name="Sharon I."/>
            <person name="Castelle C.J."/>
            <person name="Singh A."/>
            <person name="Wilkins M.J."/>
            <person name="Williams K.H."/>
            <person name="Banfield J.F."/>
        </authorList>
    </citation>
    <scope>NUCLEOTIDE SEQUENCE [LARGE SCALE GENOMIC DNA]</scope>
</reference>
<dbReference type="EMBL" id="LCMI01000004">
    <property type="protein sequence ID" value="KKU33386.1"/>
    <property type="molecule type" value="Genomic_DNA"/>
</dbReference>
<gene>
    <name evidence="2" type="ORF">UX47_C0004G0031</name>
</gene>
<dbReference type="AlphaFoldDB" id="A0A0G1PKX7"/>